<protein>
    <recommendedName>
        <fullName evidence="3">3'-5' exonuclease</fullName>
    </recommendedName>
</protein>
<accession>A0A437N280</accession>
<gene>
    <name evidence="1" type="ORF">EOE18_12740</name>
</gene>
<dbReference type="Proteomes" id="UP000282837">
    <property type="component" value="Unassembled WGS sequence"/>
</dbReference>
<sequence length="257" mass="28319">MPKFVIFDVETTADHTYMADYRIIDPKPSPYLRDAARRITAAACLAVEINAQGVLEIGRLDAWSWGSVGGEAGVVERLCRFMEQHADHGAVSWSGLAHDQPIATMAAMRHGITLPQQLRLHHRKPSADDQLRGIKVPRYALGPHYDLALAMKGKSGHYCHLAEVLLNLGIPAAMLRHKLWYQNPHTAADWTFLEGHVAQDCVFTGMALASWLAAQGLAKVNPRIAIGQLAAMYAKAGRSQGLVSNRFHKLSVRMLTV</sequence>
<organism evidence="1 2">
    <name type="scientific">Novosphingobium umbonatum</name>
    <dbReference type="NCBI Taxonomy" id="1908524"/>
    <lineage>
        <taxon>Bacteria</taxon>
        <taxon>Pseudomonadati</taxon>
        <taxon>Pseudomonadota</taxon>
        <taxon>Alphaproteobacteria</taxon>
        <taxon>Sphingomonadales</taxon>
        <taxon>Sphingomonadaceae</taxon>
        <taxon>Novosphingobium</taxon>
    </lineage>
</organism>
<dbReference type="EMBL" id="SACO01000010">
    <property type="protein sequence ID" value="RVU04044.1"/>
    <property type="molecule type" value="Genomic_DNA"/>
</dbReference>
<dbReference type="AlphaFoldDB" id="A0A437N280"/>
<evidence type="ECO:0000313" key="1">
    <source>
        <dbReference type="EMBL" id="RVU04044.1"/>
    </source>
</evidence>
<reference evidence="1 2" key="1">
    <citation type="submission" date="2019-01" db="EMBL/GenBank/DDBJ databases">
        <authorList>
            <person name="Chen W.-M."/>
        </authorList>
    </citation>
    <scope>NUCLEOTIDE SEQUENCE [LARGE SCALE GENOMIC DNA]</scope>
    <source>
        <strain evidence="1 2">FSY-9</strain>
    </source>
</reference>
<evidence type="ECO:0008006" key="3">
    <source>
        <dbReference type="Google" id="ProtNLM"/>
    </source>
</evidence>
<keyword evidence="2" id="KW-1185">Reference proteome</keyword>
<dbReference type="RefSeq" id="WP_127710107.1">
    <property type="nucleotide sequence ID" value="NZ_SACO01000010.1"/>
</dbReference>
<comment type="caution">
    <text evidence="1">The sequence shown here is derived from an EMBL/GenBank/DDBJ whole genome shotgun (WGS) entry which is preliminary data.</text>
</comment>
<evidence type="ECO:0000313" key="2">
    <source>
        <dbReference type="Proteomes" id="UP000282837"/>
    </source>
</evidence>
<proteinExistence type="predicted"/>
<name>A0A437N280_9SPHN</name>
<dbReference type="OrthoDB" id="7426030at2"/>